<keyword evidence="6" id="KW-0915">Sodium</keyword>
<feature type="transmembrane region" description="Helical" evidence="13">
    <location>
        <begin position="47"/>
        <end position="67"/>
    </location>
</feature>
<proteinExistence type="inferred from homology"/>
<feature type="region of interest" description="Disordered" evidence="12">
    <location>
        <begin position="712"/>
        <end position="744"/>
    </location>
</feature>
<dbReference type="GO" id="GO:0015280">
    <property type="term" value="F:ligand-gated sodium channel activity"/>
    <property type="evidence" value="ECO:0007669"/>
    <property type="project" value="TreeGrafter"/>
</dbReference>
<dbReference type="PANTHER" id="PTHR11690">
    <property type="entry name" value="AMILORIDE-SENSITIVE SODIUM CHANNEL-RELATED"/>
    <property type="match status" value="1"/>
</dbReference>
<evidence type="ECO:0000256" key="10">
    <source>
        <dbReference type="ARBA" id="ARBA00023303"/>
    </source>
</evidence>
<evidence type="ECO:0000256" key="9">
    <source>
        <dbReference type="ARBA" id="ARBA00023201"/>
    </source>
</evidence>
<evidence type="ECO:0000256" key="2">
    <source>
        <dbReference type="ARBA" id="ARBA00022448"/>
    </source>
</evidence>
<evidence type="ECO:0000256" key="11">
    <source>
        <dbReference type="RuleBase" id="RU000679"/>
    </source>
</evidence>
<evidence type="ECO:0000256" key="12">
    <source>
        <dbReference type="SAM" id="MobiDB-lite"/>
    </source>
</evidence>
<evidence type="ECO:0000313" key="15">
    <source>
        <dbReference type="WBParaSite" id="maker-uti_cns_0010946-snap-gene-0.2-mRNA-1"/>
    </source>
</evidence>
<evidence type="ECO:0000256" key="7">
    <source>
        <dbReference type="ARBA" id="ARBA00023065"/>
    </source>
</evidence>
<feature type="compositionally biased region" description="Basic residues" evidence="12">
    <location>
        <begin position="807"/>
        <end position="817"/>
    </location>
</feature>
<feature type="compositionally biased region" description="Polar residues" evidence="12">
    <location>
        <begin position="712"/>
        <end position="726"/>
    </location>
</feature>
<dbReference type="Pfam" id="PF00858">
    <property type="entry name" value="ASC"/>
    <property type="match status" value="1"/>
</dbReference>
<feature type="region of interest" description="Disordered" evidence="12">
    <location>
        <begin position="534"/>
        <end position="582"/>
    </location>
</feature>
<keyword evidence="10 11" id="KW-0407">Ion channel</keyword>
<evidence type="ECO:0000256" key="4">
    <source>
        <dbReference type="ARBA" id="ARBA00022692"/>
    </source>
</evidence>
<keyword evidence="2 11" id="KW-0813">Transport</keyword>
<keyword evidence="4 11" id="KW-0812">Transmembrane</keyword>
<reference evidence="15" key="1">
    <citation type="submission" date="2016-11" db="UniProtKB">
        <authorList>
            <consortium name="WormBaseParasite"/>
        </authorList>
    </citation>
    <scope>IDENTIFICATION</scope>
</reference>
<keyword evidence="9 11" id="KW-0739">Sodium transport</keyword>
<keyword evidence="8 13" id="KW-0472">Membrane</keyword>
<keyword evidence="5 13" id="KW-1133">Transmembrane helix</keyword>
<dbReference type="PANTHER" id="PTHR11690:SF248">
    <property type="entry name" value="PICKPOCKET 17, ISOFORM A"/>
    <property type="match status" value="1"/>
</dbReference>
<comment type="subcellular location">
    <subcellularLocation>
        <location evidence="1">Membrane</location>
        <topology evidence="1">Multi-pass membrane protein</topology>
    </subcellularLocation>
</comment>
<feature type="region of interest" description="Disordered" evidence="12">
    <location>
        <begin position="778"/>
        <end position="843"/>
    </location>
</feature>
<organism evidence="14 15">
    <name type="scientific">Macrostomum lignano</name>
    <dbReference type="NCBI Taxonomy" id="282301"/>
    <lineage>
        <taxon>Eukaryota</taxon>
        <taxon>Metazoa</taxon>
        <taxon>Spiralia</taxon>
        <taxon>Lophotrochozoa</taxon>
        <taxon>Platyhelminthes</taxon>
        <taxon>Rhabditophora</taxon>
        <taxon>Macrostomorpha</taxon>
        <taxon>Macrostomida</taxon>
        <taxon>Macrostomidae</taxon>
        <taxon>Macrostomum</taxon>
    </lineage>
</organism>
<comment type="similarity">
    <text evidence="11">Belongs to the amiloride-sensitive sodium channel (TC 1.A.6) family.</text>
</comment>
<feature type="compositionally biased region" description="Low complexity" evidence="12">
    <location>
        <begin position="537"/>
        <end position="555"/>
    </location>
</feature>
<evidence type="ECO:0000256" key="13">
    <source>
        <dbReference type="SAM" id="Phobius"/>
    </source>
</evidence>
<accession>A0A1I8IA43</accession>
<evidence type="ECO:0000256" key="3">
    <source>
        <dbReference type="ARBA" id="ARBA00022461"/>
    </source>
</evidence>
<feature type="compositionally biased region" description="Polar residues" evidence="12">
    <location>
        <begin position="833"/>
        <end position="843"/>
    </location>
</feature>
<evidence type="ECO:0000256" key="5">
    <source>
        <dbReference type="ARBA" id="ARBA00022989"/>
    </source>
</evidence>
<keyword evidence="3 11" id="KW-0894">Sodium channel</keyword>
<sequence>MSQAGPDSSSAELRVKRAKLRVLQFATSTSGHGYKNVAESESRIKTILWSLLLTGAICGLSYHLALISVKYFAYQKRVITNNVLEPLHFPKPGNWVVRDLHNQLFNLTSPYFGVAEEDRREAVADKALLDAYLEGRLPELAKCDHRSGLGDAHLQLQLALVQRGEFHCGGLGSVRHLLRVRADWIQRLGELSSSKGCQRGLLAYGGYDNGLTLSLAYEGLKDSYFSTSTRYTRGYAFLLTPYDKFTNFFRAAPVPAPAGHRTDIGLMVERTKRMTTINDPCTKHHQAVNFDGSSENYDYDTVNCVDMALNSAIKTACGCVTDNLPIPLPLQRDRRCSRLNFTQLAGAPPRINSFDRMMLDKACVDNQLRFNDDLTVYGRLVSACQKACKEEGIVAHAATTALPTTSAGSGGTAGSQWTGDVERLLLQTWQRAPDRSFIPALINVSSAGGKMLSGISASDHVVQANIYFLSSRVTLFEEDWQYPLRASCLWVGASVLTMLEFVELLVGLIAIGFNIRSAKCHAAGRADSTELVEATAASASSGGSRSGSGQPQSPSSKRRHRLEESRPAGPWSEGRRQTPARTAPRLEHLRQQAQQPQALLGLLGAAPGAVGHGDAVATVGRDRPGGRGAQTGGHVINSQSDETVRAQPGYSMVPGAAEHAGEPGRSGRLPVREQARIVHHTEHSGLPAGGTRRHQMTESGLRHRVAIVKQADNGQTDPGQAGQLRSQPAEPLRPQSGGGEGRHAEDDAIEAGLARYVLRGAQPESDSTVGQSAKAFNGRAETAANTAHRSPSNGSGGDLDAPGASKPSRRLPRRRSASGRCGKAAATPRSESRPANTPRLTDSCQLVVDGNQTPSGCRMASSQGHQFVLQAGLPHQVQQVAARRRRPAYSPGSQFVHAAGRVSGGAHPTAWPQLSASRSVLSNRIGGVERTGQAIRIEQIQFAEGYRAVIIEVSGAYSANKFGCSGVCKHRQTMLRQVSLDLADSTKTFAERIRLDTPLMLVFDRQDRVNSDRFGQFGRVNWLISLADDSRLKLAAMLFSAACSRLSFSSGGTPQCGVRSPTTASARSCTMQSSTRRSWLAPEQPGQAGKRTAASAAMDHMWLATVSTLFRPRSCQPVRVVRLILSAMIRNLA</sequence>
<dbReference type="Proteomes" id="UP000095280">
    <property type="component" value="Unplaced"/>
</dbReference>
<dbReference type="InterPro" id="IPR001873">
    <property type="entry name" value="ENaC"/>
</dbReference>
<dbReference type="GO" id="GO:0005886">
    <property type="term" value="C:plasma membrane"/>
    <property type="evidence" value="ECO:0007669"/>
    <property type="project" value="TreeGrafter"/>
</dbReference>
<evidence type="ECO:0000256" key="1">
    <source>
        <dbReference type="ARBA" id="ARBA00004141"/>
    </source>
</evidence>
<evidence type="ECO:0000313" key="14">
    <source>
        <dbReference type="Proteomes" id="UP000095280"/>
    </source>
</evidence>
<keyword evidence="14" id="KW-1185">Reference proteome</keyword>
<evidence type="ECO:0000256" key="6">
    <source>
        <dbReference type="ARBA" id="ARBA00023053"/>
    </source>
</evidence>
<name>A0A1I8IA43_9PLAT</name>
<dbReference type="WBParaSite" id="maker-uti_cns_0010946-snap-gene-0.2-mRNA-1">
    <property type="protein sequence ID" value="maker-uti_cns_0010946-snap-gene-0.2-mRNA-1"/>
    <property type="gene ID" value="maker-uti_cns_0010946-snap-gene-0.2"/>
</dbReference>
<protein>
    <submittedName>
        <fullName evidence="15">Acid phosphatase</fullName>
    </submittedName>
</protein>
<keyword evidence="7 11" id="KW-0406">Ion transport</keyword>
<dbReference type="AlphaFoldDB" id="A0A1I8IA43"/>
<feature type="compositionally biased region" description="Polar residues" evidence="12">
    <location>
        <begin position="783"/>
        <end position="793"/>
    </location>
</feature>
<evidence type="ECO:0000256" key="8">
    <source>
        <dbReference type="ARBA" id="ARBA00023136"/>
    </source>
</evidence>